<feature type="compositionally biased region" description="Polar residues" evidence="6">
    <location>
        <begin position="306"/>
        <end position="319"/>
    </location>
</feature>
<evidence type="ECO:0000256" key="6">
    <source>
        <dbReference type="SAM" id="MobiDB-lite"/>
    </source>
</evidence>
<dbReference type="AlphaFoldDB" id="A0A6A5WTH7"/>
<evidence type="ECO:0000256" key="3">
    <source>
        <dbReference type="ARBA" id="ARBA00022989"/>
    </source>
</evidence>
<feature type="region of interest" description="Disordered" evidence="6">
    <location>
        <begin position="306"/>
        <end position="352"/>
    </location>
</feature>
<protein>
    <recommendedName>
        <fullName evidence="8">Rhodopsin domain-containing protein</fullName>
    </recommendedName>
</protein>
<feature type="transmembrane region" description="Helical" evidence="7">
    <location>
        <begin position="268"/>
        <end position="288"/>
    </location>
</feature>
<comment type="similarity">
    <text evidence="5">Belongs to the SAT4 family.</text>
</comment>
<dbReference type="EMBL" id="ML977567">
    <property type="protein sequence ID" value="KAF2004388.1"/>
    <property type="molecule type" value="Genomic_DNA"/>
</dbReference>
<evidence type="ECO:0000313" key="10">
    <source>
        <dbReference type="Proteomes" id="UP000799779"/>
    </source>
</evidence>
<feature type="transmembrane region" description="Helical" evidence="7">
    <location>
        <begin position="107"/>
        <end position="129"/>
    </location>
</feature>
<gene>
    <name evidence="9" type="ORF">P154DRAFT_616939</name>
</gene>
<sequence length="449" mass="49452">MAVLPRQDPPAFALPTDPEYYAFSIQNELRAVTLSLLAVALATVLTRIYIRIFLLRVFRLDDYFIVIAMACSTAACCIFLHVILLGMGKHIFAIPLENYQPLLKFSYIGSVLTPISIFFVKLSIAFFLLPLTRQTRYRHVLWGMIVFIVCLMLFGFFTLIFGCTPIAANWDYSLRPPPMGQGKARCLTVNTYRSFALFNSITNAVTDIALALVPVPLIWTLQVNKRTKASLIFILSLGYIACGAAIIKTPMIAHFFDDFDSTGPRSWYYGWQIIEMNVGIIAATLPSIKPAFRWLLETAKSLTANNVSNPNARRQSRYGQSHGYKRHFSGSTSGGRDGYAGRRNMSSLSGRGGGLNGFETLDEVENMHMELKALGPYNVNVEVVGDEKSGSGNRHGHGHGHGSGNGSKGTIVGSRGASASTDAILRVESVEKGEMRGIVRTTKVEIVSE</sequence>
<feature type="domain" description="Rhodopsin" evidence="8">
    <location>
        <begin position="47"/>
        <end position="293"/>
    </location>
</feature>
<dbReference type="InterPro" id="IPR052337">
    <property type="entry name" value="SAT4-like"/>
</dbReference>
<feature type="transmembrane region" description="Helical" evidence="7">
    <location>
        <begin position="197"/>
        <end position="219"/>
    </location>
</feature>
<evidence type="ECO:0000313" key="9">
    <source>
        <dbReference type="EMBL" id="KAF2004388.1"/>
    </source>
</evidence>
<dbReference type="Proteomes" id="UP000799779">
    <property type="component" value="Unassembled WGS sequence"/>
</dbReference>
<evidence type="ECO:0000256" key="1">
    <source>
        <dbReference type="ARBA" id="ARBA00004141"/>
    </source>
</evidence>
<dbReference type="PANTHER" id="PTHR33048:SF167">
    <property type="entry name" value="INTEGRAL MEMBRANE PROTEIN"/>
    <property type="match status" value="1"/>
</dbReference>
<name>A0A6A5WTH7_9PLEO</name>
<accession>A0A6A5WTH7</accession>
<dbReference type="OrthoDB" id="5022096at2759"/>
<comment type="subcellular location">
    <subcellularLocation>
        <location evidence="1">Membrane</location>
        <topology evidence="1">Multi-pass membrane protein</topology>
    </subcellularLocation>
</comment>
<feature type="transmembrane region" description="Helical" evidence="7">
    <location>
        <begin position="62"/>
        <end position="87"/>
    </location>
</feature>
<organism evidence="9 10">
    <name type="scientific">Amniculicola lignicola CBS 123094</name>
    <dbReference type="NCBI Taxonomy" id="1392246"/>
    <lineage>
        <taxon>Eukaryota</taxon>
        <taxon>Fungi</taxon>
        <taxon>Dikarya</taxon>
        <taxon>Ascomycota</taxon>
        <taxon>Pezizomycotina</taxon>
        <taxon>Dothideomycetes</taxon>
        <taxon>Pleosporomycetidae</taxon>
        <taxon>Pleosporales</taxon>
        <taxon>Amniculicolaceae</taxon>
        <taxon>Amniculicola</taxon>
    </lineage>
</organism>
<reference evidence="9" key="1">
    <citation type="journal article" date="2020" name="Stud. Mycol.">
        <title>101 Dothideomycetes genomes: a test case for predicting lifestyles and emergence of pathogens.</title>
        <authorList>
            <person name="Haridas S."/>
            <person name="Albert R."/>
            <person name="Binder M."/>
            <person name="Bloem J."/>
            <person name="Labutti K."/>
            <person name="Salamov A."/>
            <person name="Andreopoulos B."/>
            <person name="Baker S."/>
            <person name="Barry K."/>
            <person name="Bills G."/>
            <person name="Bluhm B."/>
            <person name="Cannon C."/>
            <person name="Castanera R."/>
            <person name="Culley D."/>
            <person name="Daum C."/>
            <person name="Ezra D."/>
            <person name="Gonzalez J."/>
            <person name="Henrissat B."/>
            <person name="Kuo A."/>
            <person name="Liang C."/>
            <person name="Lipzen A."/>
            <person name="Lutzoni F."/>
            <person name="Magnuson J."/>
            <person name="Mondo S."/>
            <person name="Nolan M."/>
            <person name="Ohm R."/>
            <person name="Pangilinan J."/>
            <person name="Park H.-J."/>
            <person name="Ramirez L."/>
            <person name="Alfaro M."/>
            <person name="Sun H."/>
            <person name="Tritt A."/>
            <person name="Yoshinaga Y."/>
            <person name="Zwiers L.-H."/>
            <person name="Turgeon B."/>
            <person name="Goodwin S."/>
            <person name="Spatafora J."/>
            <person name="Crous P."/>
            <person name="Grigoriev I."/>
        </authorList>
    </citation>
    <scope>NUCLEOTIDE SEQUENCE</scope>
    <source>
        <strain evidence="9">CBS 123094</strain>
    </source>
</reference>
<keyword evidence="3 7" id="KW-1133">Transmembrane helix</keyword>
<feature type="transmembrane region" description="Helical" evidence="7">
    <location>
        <begin position="31"/>
        <end position="50"/>
    </location>
</feature>
<dbReference type="GO" id="GO:0016020">
    <property type="term" value="C:membrane"/>
    <property type="evidence" value="ECO:0007669"/>
    <property type="project" value="UniProtKB-SubCell"/>
</dbReference>
<feature type="region of interest" description="Disordered" evidence="6">
    <location>
        <begin position="384"/>
        <end position="419"/>
    </location>
</feature>
<feature type="transmembrane region" description="Helical" evidence="7">
    <location>
        <begin position="231"/>
        <end position="256"/>
    </location>
</feature>
<feature type="transmembrane region" description="Helical" evidence="7">
    <location>
        <begin position="141"/>
        <end position="168"/>
    </location>
</feature>
<evidence type="ECO:0000259" key="8">
    <source>
        <dbReference type="Pfam" id="PF20684"/>
    </source>
</evidence>
<proteinExistence type="inferred from homology"/>
<dbReference type="InterPro" id="IPR049326">
    <property type="entry name" value="Rhodopsin_dom_fungi"/>
</dbReference>
<keyword evidence="2 7" id="KW-0812">Transmembrane</keyword>
<keyword evidence="4 7" id="KW-0472">Membrane</keyword>
<dbReference type="PANTHER" id="PTHR33048">
    <property type="entry name" value="PTH11-LIKE INTEGRAL MEMBRANE PROTEIN (AFU_ORTHOLOGUE AFUA_5G11245)"/>
    <property type="match status" value="1"/>
</dbReference>
<keyword evidence="10" id="KW-1185">Reference proteome</keyword>
<evidence type="ECO:0000256" key="5">
    <source>
        <dbReference type="ARBA" id="ARBA00038359"/>
    </source>
</evidence>
<dbReference type="Pfam" id="PF20684">
    <property type="entry name" value="Fung_rhodopsin"/>
    <property type="match status" value="1"/>
</dbReference>
<evidence type="ECO:0000256" key="7">
    <source>
        <dbReference type="SAM" id="Phobius"/>
    </source>
</evidence>
<evidence type="ECO:0000256" key="2">
    <source>
        <dbReference type="ARBA" id="ARBA00022692"/>
    </source>
</evidence>
<evidence type="ECO:0000256" key="4">
    <source>
        <dbReference type="ARBA" id="ARBA00023136"/>
    </source>
</evidence>